<dbReference type="EMBL" id="JBBWWQ010000014">
    <property type="protein sequence ID" value="KAK8930918.1"/>
    <property type="molecule type" value="Genomic_DNA"/>
</dbReference>
<reference evidence="8 9" key="1">
    <citation type="journal article" date="2022" name="Nat. Plants">
        <title>Genomes of leafy and leafless Platanthera orchids illuminate the evolution of mycoheterotrophy.</title>
        <authorList>
            <person name="Li M.H."/>
            <person name="Liu K.W."/>
            <person name="Li Z."/>
            <person name="Lu H.C."/>
            <person name="Ye Q.L."/>
            <person name="Zhang D."/>
            <person name="Wang J.Y."/>
            <person name="Li Y.F."/>
            <person name="Zhong Z.M."/>
            <person name="Liu X."/>
            <person name="Yu X."/>
            <person name="Liu D.K."/>
            <person name="Tu X.D."/>
            <person name="Liu B."/>
            <person name="Hao Y."/>
            <person name="Liao X.Y."/>
            <person name="Jiang Y.T."/>
            <person name="Sun W.H."/>
            <person name="Chen J."/>
            <person name="Chen Y.Q."/>
            <person name="Ai Y."/>
            <person name="Zhai J.W."/>
            <person name="Wu S.S."/>
            <person name="Zhou Z."/>
            <person name="Hsiao Y.Y."/>
            <person name="Wu W.L."/>
            <person name="Chen Y.Y."/>
            <person name="Lin Y.F."/>
            <person name="Hsu J.L."/>
            <person name="Li C.Y."/>
            <person name="Wang Z.W."/>
            <person name="Zhao X."/>
            <person name="Zhong W.Y."/>
            <person name="Ma X.K."/>
            <person name="Ma L."/>
            <person name="Huang J."/>
            <person name="Chen G.Z."/>
            <person name="Huang M.Z."/>
            <person name="Huang L."/>
            <person name="Peng D.H."/>
            <person name="Luo Y.B."/>
            <person name="Zou S.Q."/>
            <person name="Chen S.P."/>
            <person name="Lan S."/>
            <person name="Tsai W.C."/>
            <person name="Van de Peer Y."/>
            <person name="Liu Z.J."/>
        </authorList>
    </citation>
    <scope>NUCLEOTIDE SEQUENCE [LARGE SCALE GENOMIC DNA]</scope>
    <source>
        <strain evidence="8">Lor287</strain>
    </source>
</reference>
<dbReference type="AlphaFoldDB" id="A0AAP0B8I3"/>
<dbReference type="PANTHER" id="PTHR45914">
    <property type="entry name" value="TRANSCRIPTION FACTOR HEC3-RELATED"/>
    <property type="match status" value="1"/>
</dbReference>
<keyword evidence="4" id="KW-0804">Transcription</keyword>
<keyword evidence="3" id="KW-0805">Transcription regulation</keyword>
<evidence type="ECO:0000256" key="6">
    <source>
        <dbReference type="SAM" id="MobiDB-lite"/>
    </source>
</evidence>
<dbReference type="PROSITE" id="PS50888">
    <property type="entry name" value="BHLH"/>
    <property type="match status" value="1"/>
</dbReference>
<dbReference type="SUPFAM" id="SSF47459">
    <property type="entry name" value="HLH, helix-loop-helix DNA-binding domain"/>
    <property type="match status" value="1"/>
</dbReference>
<evidence type="ECO:0000313" key="9">
    <source>
        <dbReference type="Proteomes" id="UP001418222"/>
    </source>
</evidence>
<organism evidence="8 9">
    <name type="scientific">Platanthera zijinensis</name>
    <dbReference type="NCBI Taxonomy" id="2320716"/>
    <lineage>
        <taxon>Eukaryota</taxon>
        <taxon>Viridiplantae</taxon>
        <taxon>Streptophyta</taxon>
        <taxon>Embryophyta</taxon>
        <taxon>Tracheophyta</taxon>
        <taxon>Spermatophyta</taxon>
        <taxon>Magnoliopsida</taxon>
        <taxon>Liliopsida</taxon>
        <taxon>Asparagales</taxon>
        <taxon>Orchidaceae</taxon>
        <taxon>Orchidoideae</taxon>
        <taxon>Orchideae</taxon>
        <taxon>Orchidinae</taxon>
        <taxon>Platanthera</taxon>
    </lineage>
</organism>
<evidence type="ECO:0000256" key="3">
    <source>
        <dbReference type="ARBA" id="ARBA00023015"/>
    </source>
</evidence>
<gene>
    <name evidence="8" type="primary">HEC2</name>
    <name evidence="8" type="ORF">KSP39_PZI016708</name>
</gene>
<comment type="caution">
    <text evidence="8">The sequence shown here is derived from an EMBL/GenBank/DDBJ whole genome shotgun (WGS) entry which is preliminary data.</text>
</comment>
<dbReference type="GO" id="GO:0046983">
    <property type="term" value="F:protein dimerization activity"/>
    <property type="evidence" value="ECO:0007669"/>
    <property type="project" value="InterPro"/>
</dbReference>
<evidence type="ECO:0000256" key="5">
    <source>
        <dbReference type="ARBA" id="ARBA00023242"/>
    </source>
</evidence>
<feature type="region of interest" description="Disordered" evidence="6">
    <location>
        <begin position="76"/>
        <end position="103"/>
    </location>
</feature>
<evidence type="ECO:0000313" key="8">
    <source>
        <dbReference type="EMBL" id="KAK8930918.1"/>
    </source>
</evidence>
<proteinExistence type="inferred from homology"/>
<dbReference type="InterPro" id="IPR045843">
    <property type="entry name" value="IND-like"/>
</dbReference>
<keyword evidence="5" id="KW-0539">Nucleus</keyword>
<dbReference type="GO" id="GO:0003700">
    <property type="term" value="F:DNA-binding transcription factor activity"/>
    <property type="evidence" value="ECO:0007669"/>
    <property type="project" value="InterPro"/>
</dbReference>
<protein>
    <submittedName>
        <fullName evidence="8">Transcription factor HEC2</fullName>
    </submittedName>
</protein>
<dbReference type="Pfam" id="PF00010">
    <property type="entry name" value="HLH"/>
    <property type="match status" value="1"/>
</dbReference>
<evidence type="ECO:0000256" key="4">
    <source>
        <dbReference type="ARBA" id="ARBA00023163"/>
    </source>
</evidence>
<evidence type="ECO:0000259" key="7">
    <source>
        <dbReference type="PROSITE" id="PS50888"/>
    </source>
</evidence>
<feature type="domain" description="BHLH" evidence="7">
    <location>
        <begin position="89"/>
        <end position="138"/>
    </location>
</feature>
<keyword evidence="9" id="KW-1185">Reference proteome</keyword>
<accession>A0AAP0B8I3</accession>
<sequence length="185" mass="20467">MDSHLVDLAQDELNWMEILKNTEDIPAEFSPPPPPPLSPAKSTDCPFSVHHASSPAALKEVIYSTAVLLVPSPVNHQPVKARPRRNARISKHPQSVAARRRRGRIGDRIRMLRQLVPGSSEMDTASMLEQAARYVKFLKEQVRKMEKAEPDGGGRSSALDGGGNYLLKYQLPRGDGPLNVAWMLS</sequence>
<comment type="subcellular location">
    <subcellularLocation>
        <location evidence="1">Nucleus</location>
    </subcellularLocation>
</comment>
<dbReference type="Proteomes" id="UP001418222">
    <property type="component" value="Unassembled WGS sequence"/>
</dbReference>
<evidence type="ECO:0000256" key="2">
    <source>
        <dbReference type="ARBA" id="ARBA00005510"/>
    </source>
</evidence>
<feature type="compositionally biased region" description="Basic residues" evidence="6">
    <location>
        <begin position="79"/>
        <end position="91"/>
    </location>
</feature>
<dbReference type="InterPro" id="IPR036638">
    <property type="entry name" value="HLH_DNA-bd_sf"/>
</dbReference>
<name>A0AAP0B8I3_9ASPA</name>
<dbReference type="SMART" id="SM00353">
    <property type="entry name" value="HLH"/>
    <property type="match status" value="1"/>
</dbReference>
<dbReference type="InterPro" id="IPR011598">
    <property type="entry name" value="bHLH_dom"/>
</dbReference>
<comment type="similarity">
    <text evidence="2">Belongs to the bHLH protein family.</text>
</comment>
<dbReference type="Gene3D" id="4.10.280.10">
    <property type="entry name" value="Helix-loop-helix DNA-binding domain"/>
    <property type="match status" value="1"/>
</dbReference>
<dbReference type="GO" id="GO:0005634">
    <property type="term" value="C:nucleus"/>
    <property type="evidence" value="ECO:0007669"/>
    <property type="project" value="UniProtKB-SubCell"/>
</dbReference>
<dbReference type="PANTHER" id="PTHR45914:SF12">
    <property type="entry name" value="TRANSCRIPTION FACTOR BHLH87"/>
    <property type="match status" value="1"/>
</dbReference>
<evidence type="ECO:0000256" key="1">
    <source>
        <dbReference type="ARBA" id="ARBA00004123"/>
    </source>
</evidence>